<keyword evidence="1" id="KW-0732">Signal</keyword>
<gene>
    <name evidence="2" type="ORF">FJY75_10075</name>
</gene>
<dbReference type="Proteomes" id="UP000748308">
    <property type="component" value="Unassembled WGS sequence"/>
</dbReference>
<evidence type="ECO:0008006" key="4">
    <source>
        <dbReference type="Google" id="ProtNLM"/>
    </source>
</evidence>
<feature type="chain" id="PRO_5037305682" description="Serine protease" evidence="1">
    <location>
        <begin position="33"/>
        <end position="230"/>
    </location>
</feature>
<comment type="caution">
    <text evidence="2">The sequence shown here is derived from an EMBL/GenBank/DDBJ whole genome shotgun (WGS) entry which is preliminary data.</text>
</comment>
<evidence type="ECO:0000313" key="2">
    <source>
        <dbReference type="EMBL" id="MBM3318181.1"/>
    </source>
</evidence>
<dbReference type="EMBL" id="VGIY01000283">
    <property type="protein sequence ID" value="MBM3318181.1"/>
    <property type="molecule type" value="Genomic_DNA"/>
</dbReference>
<accession>A0A938BRU7</accession>
<dbReference type="AlphaFoldDB" id="A0A938BRU7"/>
<protein>
    <recommendedName>
        <fullName evidence="4">Serine protease</fullName>
    </recommendedName>
</protein>
<feature type="non-terminal residue" evidence="2">
    <location>
        <position position="230"/>
    </location>
</feature>
<name>A0A938BRU7_UNCEI</name>
<reference evidence="2" key="1">
    <citation type="submission" date="2019-03" db="EMBL/GenBank/DDBJ databases">
        <title>Lake Tanganyika Metagenome-Assembled Genomes (MAGs).</title>
        <authorList>
            <person name="Tran P."/>
        </authorList>
    </citation>
    <scope>NUCLEOTIDE SEQUENCE</scope>
    <source>
        <strain evidence="2">M_DeepCast_400m_m2_100</strain>
    </source>
</reference>
<sequence length="230" mass="23113">MLPLRPLTPITALAGTLALLLLAPAGALPAGAAAPLPDWSALRPALYDLEAHLPGDPEPRSGIGFAVQGVDGIVTCLQFVQGAARVTARPVHGSPIEITEYVVHDPAADLILLQAPAGPTRLARGTFRLLALGQTVFAMLPPPAPQAAQPVQYFATFLASGAGELLGVAGGAPTGAVLVDSLGKVLGIVHVLSDGMTTASAAVPIERLFAMLASPETGGPLSALAGGRAP</sequence>
<evidence type="ECO:0000313" key="3">
    <source>
        <dbReference type="Proteomes" id="UP000748308"/>
    </source>
</evidence>
<dbReference type="SUPFAM" id="SSF50494">
    <property type="entry name" value="Trypsin-like serine proteases"/>
    <property type="match status" value="1"/>
</dbReference>
<evidence type="ECO:0000256" key="1">
    <source>
        <dbReference type="SAM" id="SignalP"/>
    </source>
</evidence>
<proteinExistence type="predicted"/>
<organism evidence="2 3">
    <name type="scientific">Eiseniibacteriota bacterium</name>
    <dbReference type="NCBI Taxonomy" id="2212470"/>
    <lineage>
        <taxon>Bacteria</taxon>
        <taxon>Candidatus Eiseniibacteriota</taxon>
    </lineage>
</organism>
<dbReference type="InterPro" id="IPR009003">
    <property type="entry name" value="Peptidase_S1_PA"/>
</dbReference>
<feature type="signal peptide" evidence="1">
    <location>
        <begin position="1"/>
        <end position="32"/>
    </location>
</feature>